<sequence>MKNNNQTRIHFKGLGDVLVHHMCFEQGSLIADEHTFNIKKPNEYARWRSKRKETYLAGRLAVQLAQSAQNLPLFDVIRGNDGAPIWPSKYLGSISHTDNEAVAIVIESAKLSIKGIGIDIERVQSATQLQDRELIGEAAEYDLLRKVGFDENMAILVLFSLKESVYKALYPSVKQYFDFLDAELVELEEHHCCIRTKVKLSDAVPAEVLVTAAYQLQNANLLSVAYW</sequence>
<dbReference type="InterPro" id="IPR003542">
    <property type="entry name" value="Enbac_synth_compD-like"/>
</dbReference>
<evidence type="ECO:0000256" key="2">
    <source>
        <dbReference type="ARBA" id="ARBA00004993"/>
    </source>
</evidence>
<accession>A0A366D3L0</accession>
<evidence type="ECO:0000313" key="17">
    <source>
        <dbReference type="Proteomes" id="UP000252086"/>
    </source>
</evidence>
<dbReference type="GO" id="GO:0009239">
    <property type="term" value="P:enterobactin biosynthetic process"/>
    <property type="evidence" value="ECO:0007669"/>
    <property type="project" value="UniProtKB-UniPathway"/>
</dbReference>
<comment type="function">
    <text evidence="1">Involved in the biosynthesis of the siderophore enterobactin (enterochelin), which is a macrocyclic trimeric lactone of N-(2,3-dihydroxybenzoyl)-serine. The serine trilactone serves as a scaffolding for the three catechol functionalities that provide hexadentate coordination for the tightly ligated iron(2+) atoms. Plays an essential role in the assembly of the enterobactin by catalyzing the transfer of the 4'-phosphopantetheine (Ppant) moiety from coenzyme A to the apo-domains of both EntB (ArCP domain) and EntF (PCP domain) to yield their holo-forms which make them competent for the activation of 2,3-dihydroxybenzoate (DHB) and L-serine, respectively.</text>
</comment>
<dbReference type="OrthoDB" id="8210607at2"/>
<keyword evidence="13" id="KW-0479">Metal-binding</keyword>
<dbReference type="GO" id="GO:0005886">
    <property type="term" value="C:plasma membrane"/>
    <property type="evidence" value="ECO:0007669"/>
    <property type="project" value="TreeGrafter"/>
</dbReference>
<keyword evidence="17" id="KW-1185">Reference proteome</keyword>
<feature type="binding site" evidence="12">
    <location>
        <position position="167"/>
    </location>
    <ligand>
        <name>CoA</name>
        <dbReference type="ChEBI" id="CHEBI:57287"/>
    </ligand>
</feature>
<evidence type="ECO:0000259" key="14">
    <source>
        <dbReference type="Pfam" id="PF01648"/>
    </source>
</evidence>
<dbReference type="PRINTS" id="PR01399">
    <property type="entry name" value="ENTSNTHTASED"/>
</dbReference>
<dbReference type="RefSeq" id="WP_113873860.1">
    <property type="nucleotide sequence ID" value="NZ_QNRF01000003.1"/>
</dbReference>
<evidence type="ECO:0000256" key="7">
    <source>
        <dbReference type="ARBA" id="ARBA00023191"/>
    </source>
</evidence>
<evidence type="ECO:0000256" key="11">
    <source>
        <dbReference type="ARBA" id="ARBA00049191"/>
    </source>
</evidence>
<evidence type="ECO:0000256" key="4">
    <source>
        <dbReference type="ARBA" id="ARBA00011503"/>
    </source>
</evidence>
<comment type="caution">
    <text evidence="16">The sequence shown here is derived from an EMBL/GenBank/DDBJ whole genome shotgun (WGS) entry which is preliminary data.</text>
</comment>
<comment type="cofactor">
    <cofactor evidence="13">
        <name>Mg(2+)</name>
        <dbReference type="ChEBI" id="CHEBI:18420"/>
    </cofactor>
</comment>
<dbReference type="SUPFAM" id="SSF56214">
    <property type="entry name" value="4'-phosphopantetheinyl transferase"/>
    <property type="match status" value="1"/>
</dbReference>
<feature type="binding site" evidence="13">
    <location>
        <position position="119"/>
    </location>
    <ligand>
        <name>Mg(2+)</name>
        <dbReference type="ChEBI" id="CHEBI:18420"/>
    </ligand>
</feature>
<feature type="binding site" evidence="13">
    <location>
        <position position="120"/>
    </location>
    <ligand>
        <name>Mg(2+)</name>
        <dbReference type="ChEBI" id="CHEBI:18420"/>
    </ligand>
</feature>
<comment type="subunit">
    <text evidence="4">EntB, EntD, EntE, and EntF form a multienzyme complex called enterobactin synthase.</text>
</comment>
<dbReference type="InterPro" id="IPR008278">
    <property type="entry name" value="4-PPantetheinyl_Trfase_dom"/>
</dbReference>
<feature type="binding site" evidence="12">
    <location>
        <position position="51"/>
    </location>
    <ligand>
        <name>CoA</name>
        <dbReference type="ChEBI" id="CHEBI:57287"/>
    </ligand>
</feature>
<comment type="similarity">
    <text evidence="3">Belongs to the P-Pant transferase superfamily. EntD family.</text>
</comment>
<gene>
    <name evidence="16" type="ORF">DFP76_103142</name>
</gene>
<evidence type="ECO:0000256" key="12">
    <source>
        <dbReference type="PIRSR" id="PIRSR603542-1"/>
    </source>
</evidence>
<dbReference type="PANTHER" id="PTHR38096:SF1">
    <property type="entry name" value="ENTEROBACTIN SYNTHASE COMPONENT D"/>
    <property type="match status" value="1"/>
</dbReference>
<evidence type="ECO:0000256" key="10">
    <source>
        <dbReference type="ARBA" id="ARBA00049176"/>
    </source>
</evidence>
<comment type="catalytic activity">
    <reaction evidence="11">
        <text>apo-[peptidyl-carrier protein] + CoA = holo-[peptidyl-carrier protein] + adenosine 3',5'-bisphosphate + H(+)</text>
        <dbReference type="Rhea" id="RHEA:46228"/>
        <dbReference type="Rhea" id="RHEA-COMP:11479"/>
        <dbReference type="Rhea" id="RHEA-COMP:11480"/>
        <dbReference type="ChEBI" id="CHEBI:15378"/>
        <dbReference type="ChEBI" id="CHEBI:29999"/>
        <dbReference type="ChEBI" id="CHEBI:57287"/>
        <dbReference type="ChEBI" id="CHEBI:58343"/>
        <dbReference type="ChEBI" id="CHEBI:64479"/>
    </reaction>
</comment>
<dbReference type="Proteomes" id="UP000252086">
    <property type="component" value="Unassembled WGS sequence"/>
</dbReference>
<proteinExistence type="inferred from homology"/>
<feature type="binding site" evidence="12">
    <location>
        <position position="163"/>
    </location>
    <ligand>
        <name>CoA</name>
        <dbReference type="ChEBI" id="CHEBI:57287"/>
    </ligand>
</feature>
<dbReference type="InterPro" id="IPR041354">
    <property type="entry name" value="4PPT_N"/>
</dbReference>
<comment type="pathway">
    <text evidence="2">Siderophore biosynthesis; enterobactin biosynthesis.</text>
</comment>
<dbReference type="Pfam" id="PF01648">
    <property type="entry name" value="ACPS"/>
    <property type="match status" value="1"/>
</dbReference>
<dbReference type="PANTHER" id="PTHR38096">
    <property type="entry name" value="ENTEROBACTIN SYNTHASE COMPONENT D"/>
    <property type="match status" value="1"/>
</dbReference>
<evidence type="ECO:0000256" key="5">
    <source>
        <dbReference type="ARBA" id="ARBA00019087"/>
    </source>
</evidence>
<evidence type="ECO:0000256" key="6">
    <source>
        <dbReference type="ARBA" id="ARBA00022679"/>
    </source>
</evidence>
<dbReference type="Gene3D" id="3.90.470.20">
    <property type="entry name" value="4'-phosphopantetheinyl transferase domain"/>
    <property type="match status" value="1"/>
</dbReference>
<comment type="catalytic activity">
    <reaction evidence="10">
        <text>apo-[aryl-carrier protein] + CoA = holo-[aryl-carrier protein] + adenosine 3',5'-bisphosphate + H(+)</text>
        <dbReference type="Rhea" id="RHEA:48404"/>
        <dbReference type="Rhea" id="RHEA-COMP:15903"/>
        <dbReference type="Rhea" id="RHEA-COMP:17557"/>
        <dbReference type="ChEBI" id="CHEBI:15378"/>
        <dbReference type="ChEBI" id="CHEBI:29999"/>
        <dbReference type="ChEBI" id="CHEBI:57287"/>
        <dbReference type="ChEBI" id="CHEBI:58343"/>
        <dbReference type="ChEBI" id="CHEBI:64479"/>
    </reaction>
</comment>
<organism evidence="16 17">
    <name type="scientific">Marinomonas aquiplantarum</name>
    <dbReference type="NCBI Taxonomy" id="491951"/>
    <lineage>
        <taxon>Bacteria</taxon>
        <taxon>Pseudomonadati</taxon>
        <taxon>Pseudomonadota</taxon>
        <taxon>Gammaproteobacteria</taxon>
        <taxon>Oceanospirillales</taxon>
        <taxon>Oceanospirillaceae</taxon>
        <taxon>Marinomonas</taxon>
    </lineage>
</organism>
<dbReference type="GO" id="GO:0000287">
    <property type="term" value="F:magnesium ion binding"/>
    <property type="evidence" value="ECO:0007669"/>
    <property type="project" value="InterPro"/>
</dbReference>
<evidence type="ECO:0000256" key="1">
    <source>
        <dbReference type="ARBA" id="ARBA00003937"/>
    </source>
</evidence>
<feature type="binding site" evidence="12">
    <location>
        <position position="59"/>
    </location>
    <ligand>
        <name>CoA</name>
        <dbReference type="ChEBI" id="CHEBI:57287"/>
    </ligand>
</feature>
<evidence type="ECO:0000256" key="8">
    <source>
        <dbReference type="ARBA" id="ARBA00029894"/>
    </source>
</evidence>
<dbReference type="EMBL" id="QNRF01000003">
    <property type="protein sequence ID" value="RBO83868.1"/>
    <property type="molecule type" value="Genomic_DNA"/>
</dbReference>
<dbReference type="Pfam" id="PF17837">
    <property type="entry name" value="4PPT_N"/>
    <property type="match status" value="1"/>
</dbReference>
<feature type="domain" description="4'-phosphopantetheinyl transferase N-terminal" evidence="15">
    <location>
        <begin position="49"/>
        <end position="105"/>
    </location>
</feature>
<feature type="binding site" evidence="12">
    <location>
        <begin position="95"/>
        <end position="96"/>
    </location>
    <ligand>
        <name>CoA</name>
        <dbReference type="ChEBI" id="CHEBI:57287"/>
    </ligand>
</feature>
<keyword evidence="6" id="KW-0808">Transferase</keyword>
<evidence type="ECO:0000256" key="13">
    <source>
        <dbReference type="PIRSR" id="PIRSR603542-2"/>
    </source>
</evidence>
<feature type="binding site" evidence="12">
    <location>
        <position position="119"/>
    </location>
    <ligand>
        <name>CoA</name>
        <dbReference type="ChEBI" id="CHEBI:57287"/>
    </ligand>
</feature>
<dbReference type="InterPro" id="IPR037143">
    <property type="entry name" value="4-PPantetheinyl_Trfase_dom_sf"/>
</dbReference>
<dbReference type="UniPathway" id="UPA00017"/>
<name>A0A366D3L0_9GAMM</name>
<evidence type="ECO:0000256" key="9">
    <source>
        <dbReference type="ARBA" id="ARBA00031996"/>
    </source>
</evidence>
<feature type="domain" description="4'-phosphopantetheinyl transferase" evidence="14">
    <location>
        <begin position="115"/>
        <end position="195"/>
    </location>
</feature>
<keyword evidence="13" id="KW-0460">Magnesium</keyword>
<evidence type="ECO:0000256" key="3">
    <source>
        <dbReference type="ARBA" id="ARBA00008342"/>
    </source>
</evidence>
<reference evidence="16 17" key="1">
    <citation type="submission" date="2018-06" db="EMBL/GenBank/DDBJ databases">
        <title>Genomic Encyclopedia of Type Strains, Phase III (KMG-III): the genomes of soil and plant-associated and newly described type strains.</title>
        <authorList>
            <person name="Whitman W."/>
        </authorList>
    </citation>
    <scope>NUCLEOTIDE SEQUENCE [LARGE SCALE GENOMIC DNA]</scope>
    <source>
        <strain evidence="16 17">CECT 7732</strain>
    </source>
</reference>
<keyword evidence="7" id="KW-0259">Enterobactin biosynthesis</keyword>
<feature type="binding site" evidence="13">
    <location>
        <position position="121"/>
    </location>
    <ligand>
        <name>Mg(2+)</name>
        <dbReference type="ChEBI" id="CHEBI:18420"/>
    </ligand>
</feature>
<evidence type="ECO:0000259" key="15">
    <source>
        <dbReference type="Pfam" id="PF17837"/>
    </source>
</evidence>
<dbReference type="GO" id="GO:0009366">
    <property type="term" value="C:enterobactin synthetase complex"/>
    <property type="evidence" value="ECO:0007669"/>
    <property type="project" value="InterPro"/>
</dbReference>
<dbReference type="GO" id="GO:0008897">
    <property type="term" value="F:holo-[acyl-carrier-protein] synthase activity"/>
    <property type="evidence" value="ECO:0007669"/>
    <property type="project" value="InterPro"/>
</dbReference>
<evidence type="ECO:0000313" key="16">
    <source>
        <dbReference type="EMBL" id="RBO83868.1"/>
    </source>
</evidence>
<protein>
    <recommendedName>
        <fullName evidence="5">Enterobactin synthase component D</fullName>
    </recommendedName>
    <alternativeName>
        <fullName evidence="8">4'-phosphopantetheinyl transferase EntD</fullName>
    </alternativeName>
    <alternativeName>
        <fullName evidence="9">Enterochelin synthase D</fullName>
    </alternativeName>
</protein>
<dbReference type="AlphaFoldDB" id="A0A366D3L0"/>